<keyword evidence="4" id="KW-1003">Cell membrane</keyword>
<evidence type="ECO:0000256" key="8">
    <source>
        <dbReference type="SAM" id="Phobius"/>
    </source>
</evidence>
<accession>A0A443SE02</accession>
<dbReference type="PANTHER" id="PTHR30294:SF38">
    <property type="entry name" value="TRANSPORT PERMEASE PROTEIN"/>
    <property type="match status" value="1"/>
</dbReference>
<sequence length="415" mass="46903">MESFSSAYISSNNESKTNSSKLGRIAAMSAKNLIRLKHNIPVIIFQLLTPTLCIILFCTCFGRDPKNVAVGVHSFDELKLSKWFLEAIDNSTISQMNFTSIESAMMSLKEGKIWAIIQIEPGFTKAIENRFYHKQNVDETTFEKSKIKVHIDWTNQIIGAHIQKTIFEAVVSFGKKCSTAYGEKYSSQTIVDVMFNCVHSQIQKSIYGDRKQSLTEFMTPGNIVIFVFFSAAASTSLVFVLERKEGTFKRCIVAGVNPHEFLISHVLQQILILIIQIAIMLFFTFLIFHIGNRGSLFTVIVLVFLQGFCGVSYGLFVSAISQQENHAFIILMGSLLPNFLISGFIWPLETMPYIMMQIGKWLPNAAAIDALRFVMYRGWTLTTNSSIPIGFLVTICWIIAFQTIALLIFRRAYFT</sequence>
<dbReference type="InterPro" id="IPR000412">
    <property type="entry name" value="ABC_2_transport"/>
</dbReference>
<keyword evidence="6 8" id="KW-1133">Transmembrane helix</keyword>
<organism evidence="10 11">
    <name type="scientific">Leptotrombidium deliense</name>
    <dbReference type="NCBI Taxonomy" id="299467"/>
    <lineage>
        <taxon>Eukaryota</taxon>
        <taxon>Metazoa</taxon>
        <taxon>Ecdysozoa</taxon>
        <taxon>Arthropoda</taxon>
        <taxon>Chelicerata</taxon>
        <taxon>Arachnida</taxon>
        <taxon>Acari</taxon>
        <taxon>Acariformes</taxon>
        <taxon>Trombidiformes</taxon>
        <taxon>Prostigmata</taxon>
        <taxon>Anystina</taxon>
        <taxon>Parasitengona</taxon>
        <taxon>Trombiculoidea</taxon>
        <taxon>Trombiculidae</taxon>
        <taxon>Leptotrombidium</taxon>
    </lineage>
</organism>
<dbReference type="PRINTS" id="PR00164">
    <property type="entry name" value="ABC2TRNSPORT"/>
</dbReference>
<evidence type="ECO:0000256" key="6">
    <source>
        <dbReference type="ARBA" id="ARBA00022989"/>
    </source>
</evidence>
<keyword evidence="7 8" id="KW-0472">Membrane</keyword>
<dbReference type="InterPro" id="IPR051449">
    <property type="entry name" value="ABC-2_transporter_component"/>
</dbReference>
<feature type="transmembrane region" description="Helical" evidence="8">
    <location>
        <begin position="387"/>
        <end position="409"/>
    </location>
</feature>
<dbReference type="InterPro" id="IPR013525">
    <property type="entry name" value="ABC2_TM"/>
</dbReference>
<proteinExistence type="inferred from homology"/>
<feature type="transmembrane region" description="Helical" evidence="8">
    <location>
        <begin position="328"/>
        <end position="346"/>
    </location>
</feature>
<dbReference type="Proteomes" id="UP000288716">
    <property type="component" value="Unassembled WGS sequence"/>
</dbReference>
<comment type="caution">
    <text evidence="10">The sequence shown here is derived from an EMBL/GenBank/DDBJ whole genome shotgun (WGS) entry which is preliminary data.</text>
</comment>
<dbReference type="Gene3D" id="3.40.1710.10">
    <property type="entry name" value="abc type-2 transporter like domain"/>
    <property type="match status" value="1"/>
</dbReference>
<dbReference type="STRING" id="299467.A0A443SE02"/>
<evidence type="ECO:0000256" key="3">
    <source>
        <dbReference type="ARBA" id="ARBA00022448"/>
    </source>
</evidence>
<comment type="similarity">
    <text evidence="2">Belongs to the ABC-2 integral membrane protein family.</text>
</comment>
<reference evidence="10 11" key="1">
    <citation type="journal article" date="2018" name="Gigascience">
        <title>Genomes of trombidid mites reveal novel predicted allergens and laterally-transferred genes associated with secondary metabolism.</title>
        <authorList>
            <person name="Dong X."/>
            <person name="Chaisiri K."/>
            <person name="Xia D."/>
            <person name="Armstrong S.D."/>
            <person name="Fang Y."/>
            <person name="Donnelly M.J."/>
            <person name="Kadowaki T."/>
            <person name="McGarry J.W."/>
            <person name="Darby A.C."/>
            <person name="Makepeace B.L."/>
        </authorList>
    </citation>
    <scope>NUCLEOTIDE SEQUENCE [LARGE SCALE GENOMIC DNA]</scope>
    <source>
        <strain evidence="10">UoL-UT</strain>
    </source>
</reference>
<dbReference type="OrthoDB" id="6506350at2759"/>
<evidence type="ECO:0000313" key="11">
    <source>
        <dbReference type="Proteomes" id="UP000288716"/>
    </source>
</evidence>
<feature type="domain" description="ABC transmembrane type-2" evidence="9">
    <location>
        <begin position="183"/>
        <end position="412"/>
    </location>
</feature>
<dbReference type="EMBL" id="NCKV01003420">
    <property type="protein sequence ID" value="RWS25747.1"/>
    <property type="molecule type" value="Genomic_DNA"/>
</dbReference>
<evidence type="ECO:0000256" key="4">
    <source>
        <dbReference type="ARBA" id="ARBA00022475"/>
    </source>
</evidence>
<keyword evidence="11" id="KW-1185">Reference proteome</keyword>
<dbReference type="Pfam" id="PF12698">
    <property type="entry name" value="ABC2_membrane_3"/>
    <property type="match status" value="1"/>
</dbReference>
<feature type="transmembrane region" description="Helical" evidence="8">
    <location>
        <begin position="296"/>
        <end position="316"/>
    </location>
</feature>
<evidence type="ECO:0000256" key="5">
    <source>
        <dbReference type="ARBA" id="ARBA00022692"/>
    </source>
</evidence>
<dbReference type="AlphaFoldDB" id="A0A443SE02"/>
<dbReference type="GO" id="GO:0140359">
    <property type="term" value="F:ABC-type transporter activity"/>
    <property type="evidence" value="ECO:0007669"/>
    <property type="project" value="InterPro"/>
</dbReference>
<comment type="subcellular location">
    <subcellularLocation>
        <location evidence="1">Cell membrane</location>
        <topology evidence="1">Multi-pass membrane protein</topology>
    </subcellularLocation>
</comment>
<feature type="transmembrane region" description="Helical" evidence="8">
    <location>
        <begin position="270"/>
        <end position="290"/>
    </location>
</feature>
<protein>
    <submittedName>
        <fullName evidence="10">ABC transporter G family member 23-like protein</fullName>
    </submittedName>
</protein>
<evidence type="ECO:0000256" key="7">
    <source>
        <dbReference type="ARBA" id="ARBA00023136"/>
    </source>
</evidence>
<dbReference type="PROSITE" id="PS51012">
    <property type="entry name" value="ABC_TM2"/>
    <property type="match status" value="1"/>
</dbReference>
<evidence type="ECO:0000313" key="10">
    <source>
        <dbReference type="EMBL" id="RWS25747.1"/>
    </source>
</evidence>
<dbReference type="InterPro" id="IPR047817">
    <property type="entry name" value="ABC2_TM_bact-type"/>
</dbReference>
<dbReference type="GO" id="GO:0043190">
    <property type="term" value="C:ATP-binding cassette (ABC) transporter complex"/>
    <property type="evidence" value="ECO:0007669"/>
    <property type="project" value="InterPro"/>
</dbReference>
<keyword evidence="5 8" id="KW-0812">Transmembrane</keyword>
<dbReference type="VEuPathDB" id="VectorBase:LDEU006292"/>
<evidence type="ECO:0000259" key="9">
    <source>
        <dbReference type="PROSITE" id="PS51012"/>
    </source>
</evidence>
<evidence type="ECO:0000256" key="2">
    <source>
        <dbReference type="ARBA" id="ARBA00007783"/>
    </source>
</evidence>
<dbReference type="PANTHER" id="PTHR30294">
    <property type="entry name" value="MEMBRANE COMPONENT OF ABC TRANSPORTER YHHJ-RELATED"/>
    <property type="match status" value="1"/>
</dbReference>
<evidence type="ECO:0000256" key="1">
    <source>
        <dbReference type="ARBA" id="ARBA00004651"/>
    </source>
</evidence>
<feature type="transmembrane region" description="Helical" evidence="8">
    <location>
        <begin position="223"/>
        <end position="241"/>
    </location>
</feature>
<gene>
    <name evidence="10" type="ORF">B4U80_05918</name>
</gene>
<keyword evidence="3" id="KW-0813">Transport</keyword>
<name>A0A443SE02_9ACAR</name>